<protein>
    <submittedName>
        <fullName evidence="4">Methyltransferase small domain-containing protein</fullName>
    </submittedName>
</protein>
<evidence type="ECO:0000313" key="4">
    <source>
        <dbReference type="EMBL" id="SHI09251.1"/>
    </source>
</evidence>
<name>A0A1M5YAZ6_9BRAD</name>
<evidence type="ECO:0000313" key="5">
    <source>
        <dbReference type="Proteomes" id="UP000189796"/>
    </source>
</evidence>
<dbReference type="AlphaFoldDB" id="A0A1M5YAZ6"/>
<feature type="domain" description="Methyltransferase small" evidence="3">
    <location>
        <begin position="59"/>
        <end position="170"/>
    </location>
</feature>
<dbReference type="Gene3D" id="3.40.50.150">
    <property type="entry name" value="Vaccinia Virus protein VP39"/>
    <property type="match status" value="1"/>
</dbReference>
<organism evidence="4 5">
    <name type="scientific">Bradyrhizobium erythrophlei</name>
    <dbReference type="NCBI Taxonomy" id="1437360"/>
    <lineage>
        <taxon>Bacteria</taxon>
        <taxon>Pseudomonadati</taxon>
        <taxon>Pseudomonadota</taxon>
        <taxon>Alphaproteobacteria</taxon>
        <taxon>Hyphomicrobiales</taxon>
        <taxon>Nitrobacteraceae</taxon>
        <taxon>Bradyrhizobium</taxon>
    </lineage>
</organism>
<dbReference type="PANTHER" id="PTHR18895:SF74">
    <property type="entry name" value="MTRF1L RELEASE FACTOR GLUTAMINE METHYLTRANSFERASE"/>
    <property type="match status" value="1"/>
</dbReference>
<dbReference type="InterPro" id="IPR029063">
    <property type="entry name" value="SAM-dependent_MTases_sf"/>
</dbReference>
<evidence type="ECO:0000256" key="1">
    <source>
        <dbReference type="ARBA" id="ARBA00022603"/>
    </source>
</evidence>
<keyword evidence="1 4" id="KW-0489">Methyltransferase</keyword>
<dbReference type="PROSITE" id="PS00092">
    <property type="entry name" value="N6_MTASE"/>
    <property type="match status" value="1"/>
</dbReference>
<dbReference type="SUPFAM" id="SSF53335">
    <property type="entry name" value="S-adenosyl-L-methionine-dependent methyltransferases"/>
    <property type="match status" value="1"/>
</dbReference>
<dbReference type="InterPro" id="IPR002052">
    <property type="entry name" value="DNA_methylase_N6_adenine_CS"/>
</dbReference>
<dbReference type="CDD" id="cd02440">
    <property type="entry name" value="AdoMet_MTases"/>
    <property type="match status" value="1"/>
</dbReference>
<dbReference type="RefSeq" id="WP_172842799.1">
    <property type="nucleotide sequence ID" value="NZ_LT670817.1"/>
</dbReference>
<keyword evidence="2" id="KW-0949">S-adenosyl-L-methionine</keyword>
<proteinExistence type="predicted"/>
<dbReference type="GO" id="GO:0003676">
    <property type="term" value="F:nucleic acid binding"/>
    <property type="evidence" value="ECO:0007669"/>
    <property type="project" value="InterPro"/>
</dbReference>
<dbReference type="GO" id="GO:0032259">
    <property type="term" value="P:methylation"/>
    <property type="evidence" value="ECO:0007669"/>
    <property type="project" value="UniProtKB-KW"/>
</dbReference>
<evidence type="ECO:0000259" key="3">
    <source>
        <dbReference type="Pfam" id="PF05175"/>
    </source>
</evidence>
<dbReference type="InterPro" id="IPR050320">
    <property type="entry name" value="N5-glutamine_MTase"/>
</dbReference>
<dbReference type="Proteomes" id="UP000189796">
    <property type="component" value="Chromosome I"/>
</dbReference>
<sequence>MNPWALFKRGFMTYWYWHVRQLNVLWPSITLEEKTLVIFPGVYKPLENEQSCVEYCHEGDRVLDLGCGSGVCAVFAAGVAREVLAVDISPAAIANTKENCRLFGRENVTVLPSDMFANVSGRFNLILANPPYIEADFEDNEAQFATSTRYLPVLFAQARDYLEKDGRLLVQYPGWFGGLVKKLAAAHGLEVVKVQRMPRKSLYLSLLSFAYLQVGFRSTLFLIKPRPLPKAVETAPATEQAMPVMAA</sequence>
<reference evidence="4 5" key="1">
    <citation type="submission" date="2016-11" db="EMBL/GenBank/DDBJ databases">
        <authorList>
            <person name="Jaros S."/>
            <person name="Januszkiewicz K."/>
            <person name="Wedrychowicz H."/>
        </authorList>
    </citation>
    <scope>NUCLEOTIDE SEQUENCE [LARGE SCALE GENOMIC DNA]</scope>
    <source>
        <strain evidence="4 5">GAS138</strain>
    </source>
</reference>
<accession>A0A1M5YAZ6</accession>
<evidence type="ECO:0000256" key="2">
    <source>
        <dbReference type="ARBA" id="ARBA00022691"/>
    </source>
</evidence>
<dbReference type="GO" id="GO:0036009">
    <property type="term" value="F:protein-glutamine N-methyltransferase activity"/>
    <property type="evidence" value="ECO:0007669"/>
    <property type="project" value="TreeGrafter"/>
</dbReference>
<gene>
    <name evidence="4" type="ORF">SAMN05443248_8109</name>
</gene>
<dbReference type="EMBL" id="LT670817">
    <property type="protein sequence ID" value="SHI09251.1"/>
    <property type="molecule type" value="Genomic_DNA"/>
</dbReference>
<keyword evidence="4" id="KW-0808">Transferase</keyword>
<dbReference type="PANTHER" id="PTHR18895">
    <property type="entry name" value="HEMK METHYLTRANSFERASE"/>
    <property type="match status" value="1"/>
</dbReference>
<dbReference type="InterPro" id="IPR007848">
    <property type="entry name" value="Small_mtfrase_dom"/>
</dbReference>
<dbReference type="Pfam" id="PF05175">
    <property type="entry name" value="MTS"/>
    <property type="match status" value="1"/>
</dbReference>